<reference evidence="1" key="1">
    <citation type="submission" date="2022-04" db="EMBL/GenBank/DDBJ databases">
        <title>Jade perch genome.</title>
        <authorList>
            <person name="Chao B."/>
        </authorList>
    </citation>
    <scope>NUCLEOTIDE SEQUENCE</scope>
    <source>
        <strain evidence="1">CB-2022</strain>
    </source>
</reference>
<comment type="caution">
    <text evidence="1">The sequence shown here is derived from an EMBL/GenBank/DDBJ whole genome shotgun (WGS) entry which is preliminary data.</text>
</comment>
<protein>
    <submittedName>
        <fullName evidence="1">Uncharacterized protein</fullName>
    </submittedName>
</protein>
<evidence type="ECO:0000313" key="1">
    <source>
        <dbReference type="EMBL" id="KAI3374688.1"/>
    </source>
</evidence>
<evidence type="ECO:0000313" key="2">
    <source>
        <dbReference type="Proteomes" id="UP000831701"/>
    </source>
</evidence>
<keyword evidence="2" id="KW-1185">Reference proteome</keyword>
<gene>
    <name evidence="1" type="ORF">L3Q82_021257</name>
</gene>
<proteinExistence type="predicted"/>
<accession>A0ACB8X3L7</accession>
<organism evidence="1 2">
    <name type="scientific">Scortum barcoo</name>
    <name type="common">barcoo grunter</name>
    <dbReference type="NCBI Taxonomy" id="214431"/>
    <lineage>
        <taxon>Eukaryota</taxon>
        <taxon>Metazoa</taxon>
        <taxon>Chordata</taxon>
        <taxon>Craniata</taxon>
        <taxon>Vertebrata</taxon>
        <taxon>Euteleostomi</taxon>
        <taxon>Actinopterygii</taxon>
        <taxon>Neopterygii</taxon>
        <taxon>Teleostei</taxon>
        <taxon>Neoteleostei</taxon>
        <taxon>Acanthomorphata</taxon>
        <taxon>Eupercaria</taxon>
        <taxon>Centrarchiformes</taxon>
        <taxon>Terapontoidei</taxon>
        <taxon>Terapontidae</taxon>
        <taxon>Scortum</taxon>
    </lineage>
</organism>
<dbReference type="Proteomes" id="UP000831701">
    <property type="component" value="Chromosome 3"/>
</dbReference>
<sequence length="528" mass="57746">MGTRASRLQEDPVPAAFGKDGPKRDSYRRPRCARPTSLMVDISVSFEEASRSRSEEGSDSDLGGPHGASADGSPADHRSVPAGVNQASPAEDNGSEGKPEEEDGNISPDPPAAAAEHQPGEETGRTPHRTFSERLPGTRHSSARSVGQRSARIRVTHQRPVSEAWIGLYRVNNRHGNIRCPFCSKPFPGGRIEDHLLSCLTSPPLPYNTDVLSKDSGECSICLEDLVQGETIARLACLCVYHKRMTTTADQPKEAQDAPGYDAAPSPPSYSYQNEQPPPYSAAATYPPPKVETTDTFGYESFRDICPEDPSDTTPLVASSSFDDKTVFSIITLQLLFTFSVVCVFTFSSVVKEAVQTNLWAYLSSFIIFVVVASALGCCQSFSRRHPWNIVALAVITLSLSYMVGTIASFHNTKAVIITMGATMAISLAIIAFSAQTRYDFTICYGILLILAVDLAMFGIFCTFYYSYIGEVVYGCLGALLYSLFLTIHCQLLMGTMSYRLDPEEYVNAALMIYLDIVLIFLYLLGRR</sequence>
<name>A0ACB8X3L7_9TELE</name>
<dbReference type="EMBL" id="CM041533">
    <property type="protein sequence ID" value="KAI3374688.1"/>
    <property type="molecule type" value="Genomic_DNA"/>
</dbReference>